<sequence length="76" mass="9164">MKKKEYRLSHARASRDCIRLRQSGRLRRRRGASVMRYSTRNQPPSWVPRPYAILNFIHRSFEKAKVHVNATRRDIE</sequence>
<keyword evidence="2" id="KW-1185">Reference proteome</keyword>
<dbReference type="Proteomes" id="UP000299102">
    <property type="component" value="Unassembled WGS sequence"/>
</dbReference>
<evidence type="ECO:0000313" key="2">
    <source>
        <dbReference type="Proteomes" id="UP000299102"/>
    </source>
</evidence>
<accession>A0A4C1T183</accession>
<dbReference type="EMBL" id="BGZK01000030">
    <property type="protein sequence ID" value="GBP08242.1"/>
    <property type="molecule type" value="Genomic_DNA"/>
</dbReference>
<name>A0A4C1T183_EUMVA</name>
<proteinExistence type="predicted"/>
<organism evidence="1 2">
    <name type="scientific">Eumeta variegata</name>
    <name type="common">Bagworm moth</name>
    <name type="synonym">Eumeta japonica</name>
    <dbReference type="NCBI Taxonomy" id="151549"/>
    <lineage>
        <taxon>Eukaryota</taxon>
        <taxon>Metazoa</taxon>
        <taxon>Ecdysozoa</taxon>
        <taxon>Arthropoda</taxon>
        <taxon>Hexapoda</taxon>
        <taxon>Insecta</taxon>
        <taxon>Pterygota</taxon>
        <taxon>Neoptera</taxon>
        <taxon>Endopterygota</taxon>
        <taxon>Lepidoptera</taxon>
        <taxon>Glossata</taxon>
        <taxon>Ditrysia</taxon>
        <taxon>Tineoidea</taxon>
        <taxon>Psychidae</taxon>
        <taxon>Oiketicinae</taxon>
        <taxon>Eumeta</taxon>
    </lineage>
</organism>
<reference evidence="1 2" key="1">
    <citation type="journal article" date="2019" name="Commun. Biol.">
        <title>The bagworm genome reveals a unique fibroin gene that provides high tensile strength.</title>
        <authorList>
            <person name="Kono N."/>
            <person name="Nakamura H."/>
            <person name="Ohtoshi R."/>
            <person name="Tomita M."/>
            <person name="Numata K."/>
            <person name="Arakawa K."/>
        </authorList>
    </citation>
    <scope>NUCLEOTIDE SEQUENCE [LARGE SCALE GENOMIC DNA]</scope>
</reference>
<evidence type="ECO:0000313" key="1">
    <source>
        <dbReference type="EMBL" id="GBP08242.1"/>
    </source>
</evidence>
<protein>
    <submittedName>
        <fullName evidence="1">Uncharacterized protein</fullName>
    </submittedName>
</protein>
<comment type="caution">
    <text evidence="1">The sequence shown here is derived from an EMBL/GenBank/DDBJ whole genome shotgun (WGS) entry which is preliminary data.</text>
</comment>
<gene>
    <name evidence="1" type="ORF">EVAR_78736_1</name>
</gene>
<dbReference type="AlphaFoldDB" id="A0A4C1T183"/>